<dbReference type="GO" id="GO:0009228">
    <property type="term" value="P:thiamine biosynthetic process"/>
    <property type="evidence" value="ECO:0007669"/>
    <property type="project" value="UniProtKB-KW"/>
</dbReference>
<keyword evidence="1 4" id="KW-0808">Transferase</keyword>
<name>A0AA41U0G9_9ACTN</name>
<dbReference type="NCBIfam" id="NF004351">
    <property type="entry name" value="PRK05731.1-4"/>
    <property type="match status" value="1"/>
</dbReference>
<evidence type="ECO:0000313" key="4">
    <source>
        <dbReference type="EMBL" id="MCF2528586.1"/>
    </source>
</evidence>
<comment type="caution">
    <text evidence="4">The sequence shown here is derived from an EMBL/GenBank/DDBJ whole genome shotgun (WGS) entry which is preliminary data.</text>
</comment>
<feature type="binding site" evidence="1">
    <location>
        <position position="310"/>
    </location>
    <ligand>
        <name>substrate</name>
    </ligand>
</feature>
<dbReference type="PANTHER" id="PTHR30270:SF0">
    <property type="entry name" value="THIAMINE-MONOPHOSPHATE KINASE"/>
    <property type="match status" value="1"/>
</dbReference>
<comment type="pathway">
    <text evidence="1">Cofactor biosynthesis; thiamine diphosphate biosynthesis; thiamine diphosphate from thiamine phosphate: step 1/1.</text>
</comment>
<feature type="binding site" evidence="1">
    <location>
        <position position="217"/>
    </location>
    <ligand>
        <name>Mg(2+)</name>
        <dbReference type="ChEBI" id="CHEBI:18420"/>
        <label>5</label>
    </ligand>
</feature>
<comment type="miscellaneous">
    <text evidence="1">Reaction mechanism of ThiL seems to utilize a direct, inline transfer of the gamma-phosphate of ATP to TMP rather than a phosphorylated enzyme intermediate.</text>
</comment>
<feature type="binding site" evidence="1">
    <location>
        <position position="48"/>
    </location>
    <ligand>
        <name>Mg(2+)</name>
        <dbReference type="ChEBI" id="CHEBI:18420"/>
        <label>4</label>
    </ligand>
</feature>
<proteinExistence type="inferred from homology"/>
<dbReference type="GO" id="GO:0009229">
    <property type="term" value="P:thiamine diphosphate biosynthetic process"/>
    <property type="evidence" value="ECO:0007669"/>
    <property type="project" value="UniProtKB-UniRule"/>
</dbReference>
<dbReference type="InterPro" id="IPR006283">
    <property type="entry name" value="ThiL-like"/>
</dbReference>
<dbReference type="InterPro" id="IPR036921">
    <property type="entry name" value="PurM-like_N_sf"/>
</dbReference>
<feature type="binding site" evidence="1">
    <location>
        <position position="50"/>
    </location>
    <ligand>
        <name>Mg(2+)</name>
        <dbReference type="ChEBI" id="CHEBI:18420"/>
        <label>2</label>
    </ligand>
</feature>
<dbReference type="PIRSF" id="PIRSF005303">
    <property type="entry name" value="Thiam_monoph_kin"/>
    <property type="match status" value="1"/>
</dbReference>
<sequence>MSGTLGDLGEFGLIGALTERVPVGPHVPLGPGDDAAVVAAPDGRVVATTDLLVEGRHFRRDWSTAYDVGRKAAAQNLADVAAMGARPTALLIGLVGPAELPVAWALELYDGLRDECAVVDAGVAGGDVVRGSAIMISITALGDLEGRPPVTRSGARPGDVVAVAGWLGWSAAGLAILSHGHRNPRAFVEAHRRPEPPYAAGPAAAKLGATAMLDVSDGLISDLGHLARASGVRVELSGELFDIPAQMRDVGRALGADPLQWVLTGGEDHALVATFPAGTPLTARWRVVGRVTEGRGVTVDGEEWSGTGGWDHFG</sequence>
<comment type="catalytic activity">
    <reaction evidence="1">
        <text>thiamine phosphate + ATP = thiamine diphosphate + ADP</text>
        <dbReference type="Rhea" id="RHEA:15913"/>
        <dbReference type="ChEBI" id="CHEBI:30616"/>
        <dbReference type="ChEBI" id="CHEBI:37575"/>
        <dbReference type="ChEBI" id="CHEBI:58937"/>
        <dbReference type="ChEBI" id="CHEBI:456216"/>
        <dbReference type="EC" id="2.7.4.16"/>
    </reaction>
</comment>
<feature type="binding site" evidence="1">
    <location>
        <position position="109"/>
    </location>
    <ligand>
        <name>ATP</name>
        <dbReference type="ChEBI" id="CHEBI:30616"/>
    </ligand>
</feature>
<dbReference type="GO" id="GO:0000287">
    <property type="term" value="F:magnesium ion binding"/>
    <property type="evidence" value="ECO:0007669"/>
    <property type="project" value="UniProtKB-UniRule"/>
</dbReference>
<feature type="binding site" evidence="1">
    <location>
        <position position="267"/>
    </location>
    <ligand>
        <name>substrate</name>
    </ligand>
</feature>
<keyword evidence="1" id="KW-0547">Nucleotide-binding</keyword>
<feature type="domain" description="PurM-like N-terminal" evidence="2">
    <location>
        <begin position="32"/>
        <end position="142"/>
    </location>
</feature>
<keyword evidence="1 4" id="KW-0418">Kinase</keyword>
<feature type="binding site" evidence="1">
    <location>
        <begin position="126"/>
        <end position="127"/>
    </location>
    <ligand>
        <name>ATP</name>
        <dbReference type="ChEBI" id="CHEBI:30616"/>
    </ligand>
</feature>
<dbReference type="InterPro" id="IPR036676">
    <property type="entry name" value="PurM-like_C_sf"/>
</dbReference>
<dbReference type="Gene3D" id="3.90.650.10">
    <property type="entry name" value="PurM-like C-terminal domain"/>
    <property type="match status" value="1"/>
</dbReference>
<feature type="binding site" evidence="1">
    <location>
        <position position="152"/>
    </location>
    <ligand>
        <name>ATP</name>
        <dbReference type="ChEBI" id="CHEBI:30616"/>
    </ligand>
</feature>
<dbReference type="Gene3D" id="3.30.1330.10">
    <property type="entry name" value="PurM-like, N-terminal domain"/>
    <property type="match status" value="1"/>
</dbReference>
<feature type="binding site" evidence="1">
    <location>
        <position position="50"/>
    </location>
    <ligand>
        <name>Mg(2+)</name>
        <dbReference type="ChEBI" id="CHEBI:18420"/>
        <label>1</label>
    </ligand>
</feature>
<feature type="binding site" evidence="1">
    <location>
        <position position="34"/>
    </location>
    <ligand>
        <name>Mg(2+)</name>
        <dbReference type="ChEBI" id="CHEBI:18420"/>
        <label>4</label>
    </ligand>
</feature>
<feature type="binding site" evidence="1">
    <location>
        <position position="79"/>
    </location>
    <ligand>
        <name>Mg(2+)</name>
        <dbReference type="ChEBI" id="CHEBI:18420"/>
        <label>2</label>
    </ligand>
</feature>
<dbReference type="PANTHER" id="PTHR30270">
    <property type="entry name" value="THIAMINE-MONOPHOSPHATE KINASE"/>
    <property type="match status" value="1"/>
</dbReference>
<dbReference type="RefSeq" id="WP_235052749.1">
    <property type="nucleotide sequence ID" value="NZ_JAKFHA010000007.1"/>
</dbReference>
<reference evidence="4" key="1">
    <citation type="submission" date="2022-01" db="EMBL/GenBank/DDBJ databases">
        <title>Genome-Based Taxonomic Classification of the Phylum Actinobacteria.</title>
        <authorList>
            <person name="Gao Y."/>
        </authorList>
    </citation>
    <scope>NUCLEOTIDE SEQUENCE</scope>
    <source>
        <strain evidence="4">KLBMP 8922</strain>
    </source>
</reference>
<evidence type="ECO:0000313" key="5">
    <source>
        <dbReference type="Proteomes" id="UP001165378"/>
    </source>
</evidence>
<dbReference type="HAMAP" id="MF_02128">
    <property type="entry name" value="TMP_kinase"/>
    <property type="match status" value="1"/>
</dbReference>
<feature type="binding site" evidence="1">
    <location>
        <position position="127"/>
    </location>
    <ligand>
        <name>Mg(2+)</name>
        <dbReference type="ChEBI" id="CHEBI:18420"/>
        <label>1</label>
    </ligand>
</feature>
<dbReference type="AlphaFoldDB" id="A0AA41U0G9"/>
<keyword evidence="1" id="KW-0067">ATP-binding</keyword>
<comment type="similarity">
    <text evidence="1">Belongs to the thiamine-monophosphate kinase family.</text>
</comment>
<dbReference type="SUPFAM" id="SSF55326">
    <property type="entry name" value="PurM N-terminal domain-like"/>
    <property type="match status" value="1"/>
</dbReference>
<feature type="binding site" evidence="1">
    <location>
        <position position="49"/>
    </location>
    <ligand>
        <name>Mg(2+)</name>
        <dbReference type="ChEBI" id="CHEBI:18420"/>
        <label>1</label>
    </ligand>
</feature>
<dbReference type="Proteomes" id="UP001165378">
    <property type="component" value="Unassembled WGS sequence"/>
</dbReference>
<dbReference type="InterPro" id="IPR016188">
    <property type="entry name" value="PurM-like_N"/>
</dbReference>
<feature type="binding site" evidence="1">
    <location>
        <position position="79"/>
    </location>
    <ligand>
        <name>Mg(2+)</name>
        <dbReference type="ChEBI" id="CHEBI:18420"/>
        <label>4</label>
    </ligand>
</feature>
<dbReference type="EMBL" id="JAKFHA010000007">
    <property type="protein sequence ID" value="MCF2528586.1"/>
    <property type="molecule type" value="Genomic_DNA"/>
</dbReference>
<organism evidence="4 5">
    <name type="scientific">Yinghuangia soli</name>
    <dbReference type="NCBI Taxonomy" id="2908204"/>
    <lineage>
        <taxon>Bacteria</taxon>
        <taxon>Bacillati</taxon>
        <taxon>Actinomycetota</taxon>
        <taxon>Actinomycetes</taxon>
        <taxon>Kitasatosporales</taxon>
        <taxon>Streptomycetaceae</taxon>
        <taxon>Yinghuangia</taxon>
    </lineage>
</organism>
<dbReference type="InterPro" id="IPR010918">
    <property type="entry name" value="PurM-like_C_dom"/>
</dbReference>
<feature type="domain" description="PurM-like C-terminal" evidence="3">
    <location>
        <begin position="156"/>
        <end position="244"/>
    </location>
</feature>
<gene>
    <name evidence="1" type="primary">thiL</name>
    <name evidence="4" type="ORF">LZ495_15350</name>
</gene>
<evidence type="ECO:0000259" key="2">
    <source>
        <dbReference type="Pfam" id="PF00586"/>
    </source>
</evidence>
<dbReference type="Pfam" id="PF02769">
    <property type="entry name" value="AIRS_C"/>
    <property type="match status" value="1"/>
</dbReference>
<evidence type="ECO:0000259" key="3">
    <source>
        <dbReference type="Pfam" id="PF02769"/>
    </source>
</evidence>
<feature type="binding site" evidence="1">
    <location>
        <position position="79"/>
    </location>
    <ligand>
        <name>Mg(2+)</name>
        <dbReference type="ChEBI" id="CHEBI:18420"/>
        <label>3</label>
    </ligand>
</feature>
<keyword evidence="5" id="KW-1185">Reference proteome</keyword>
<dbReference type="GO" id="GO:0009030">
    <property type="term" value="F:thiamine-phosphate kinase activity"/>
    <property type="evidence" value="ECO:0007669"/>
    <property type="project" value="UniProtKB-UniRule"/>
</dbReference>
<evidence type="ECO:0000256" key="1">
    <source>
        <dbReference type="HAMAP-Rule" id="MF_02128"/>
    </source>
</evidence>
<dbReference type="CDD" id="cd02194">
    <property type="entry name" value="ThiL"/>
    <property type="match status" value="1"/>
</dbReference>
<feature type="binding site" evidence="1">
    <location>
        <position position="216"/>
    </location>
    <ligand>
        <name>ATP</name>
        <dbReference type="ChEBI" id="CHEBI:30616"/>
    </ligand>
</feature>
<dbReference type="SUPFAM" id="SSF56042">
    <property type="entry name" value="PurM C-terminal domain-like"/>
    <property type="match status" value="1"/>
</dbReference>
<dbReference type="GO" id="GO:0005524">
    <property type="term" value="F:ATP binding"/>
    <property type="evidence" value="ECO:0007669"/>
    <property type="project" value="UniProtKB-UniRule"/>
</dbReference>
<protein>
    <recommendedName>
        <fullName evidence="1">Thiamine-monophosphate kinase</fullName>
        <shortName evidence="1">TMP kinase</shortName>
        <shortName evidence="1">Thiamine-phosphate kinase</shortName>
        <ecNumber evidence="1">2.7.4.16</ecNumber>
    </recommendedName>
</protein>
<dbReference type="EC" id="2.7.4.16" evidence="1"/>
<feature type="binding site" evidence="1">
    <location>
        <position position="214"/>
    </location>
    <ligand>
        <name>Mg(2+)</name>
        <dbReference type="ChEBI" id="CHEBI:18420"/>
        <label>3</label>
    </ligand>
</feature>
<accession>A0AA41U0G9</accession>
<feature type="binding site" evidence="1">
    <location>
        <position position="34"/>
    </location>
    <ligand>
        <name>Mg(2+)</name>
        <dbReference type="ChEBI" id="CHEBI:18420"/>
        <label>3</label>
    </ligand>
</feature>
<keyword evidence="1" id="KW-0460">Magnesium</keyword>
<keyword evidence="1" id="KW-0479">Metal-binding</keyword>
<keyword evidence="1" id="KW-0784">Thiamine biosynthesis</keyword>
<feature type="binding site" evidence="1">
    <location>
        <position position="57"/>
    </location>
    <ligand>
        <name>substrate</name>
    </ligand>
</feature>
<dbReference type="Pfam" id="PF00586">
    <property type="entry name" value="AIRS"/>
    <property type="match status" value="1"/>
</dbReference>
<dbReference type="NCBIfam" id="TIGR01379">
    <property type="entry name" value="thiL"/>
    <property type="match status" value="1"/>
</dbReference>
<comment type="function">
    <text evidence="1">Catalyzes the ATP-dependent phosphorylation of thiamine-monophosphate (TMP) to form thiamine-pyrophosphate (TPP), the active form of vitamin B1.</text>
</comment>